<evidence type="ECO:0000256" key="1">
    <source>
        <dbReference type="ARBA" id="ARBA00022737"/>
    </source>
</evidence>
<dbReference type="SMART" id="SM00028">
    <property type="entry name" value="TPR"/>
    <property type="match status" value="4"/>
</dbReference>
<evidence type="ECO:0000256" key="3">
    <source>
        <dbReference type="PROSITE-ProRule" id="PRU00339"/>
    </source>
</evidence>
<dbReference type="PANTHER" id="PTHR44858">
    <property type="entry name" value="TETRATRICOPEPTIDE REPEAT PROTEIN 6"/>
    <property type="match status" value="1"/>
</dbReference>
<dbReference type="InterPro" id="IPR050498">
    <property type="entry name" value="Ycf3"/>
</dbReference>
<dbReference type="Proteomes" id="UP001642464">
    <property type="component" value="Unassembled WGS sequence"/>
</dbReference>
<dbReference type="InterPro" id="IPR011990">
    <property type="entry name" value="TPR-like_helical_dom_sf"/>
</dbReference>
<keyword evidence="1" id="KW-0677">Repeat</keyword>
<name>A0ABP0QRK0_9DINO</name>
<reference evidence="4 5" key="1">
    <citation type="submission" date="2024-02" db="EMBL/GenBank/DDBJ databases">
        <authorList>
            <person name="Chen Y."/>
            <person name="Shah S."/>
            <person name="Dougan E. K."/>
            <person name="Thang M."/>
            <person name="Chan C."/>
        </authorList>
    </citation>
    <scope>NUCLEOTIDE SEQUENCE [LARGE SCALE GENOMIC DNA]</scope>
</reference>
<proteinExistence type="predicted"/>
<sequence>MSGYPLVPEKMQKMRKLAEAMAQEEEEENKMFETPEDRALADLLAAYSHAAERSGFGDFQEAVEAWSKVLQLEESFQAYQERGSALAILERFEEAEADFGEALARAQSEEERSSVYFSRGSARGDAGREAEAIEDFGEALKLEPERLEAWLSRGTAYLALGKLDNASSDAEAALKLQRDSGAAWGLLGAIRQRQSLFREAVDACQMALKLEPTLSWAERCLEASLAELEQEQREADSDD</sequence>
<dbReference type="PROSITE" id="PS50005">
    <property type="entry name" value="TPR"/>
    <property type="match status" value="2"/>
</dbReference>
<comment type="caution">
    <text evidence="4">The sequence shown here is derived from an EMBL/GenBank/DDBJ whole genome shotgun (WGS) entry which is preliminary data.</text>
</comment>
<keyword evidence="5" id="KW-1185">Reference proteome</keyword>
<dbReference type="EMBL" id="CAXAMM010040062">
    <property type="protein sequence ID" value="CAK9090871.1"/>
    <property type="molecule type" value="Genomic_DNA"/>
</dbReference>
<dbReference type="PANTHER" id="PTHR44858:SF1">
    <property type="entry name" value="UDP-N-ACETYLGLUCOSAMINE--PEPTIDE N-ACETYLGLUCOSAMINYLTRANSFERASE SPINDLY-RELATED"/>
    <property type="match status" value="1"/>
</dbReference>
<keyword evidence="2 3" id="KW-0802">TPR repeat</keyword>
<accession>A0ABP0QRK0</accession>
<evidence type="ECO:0000256" key="2">
    <source>
        <dbReference type="ARBA" id="ARBA00022803"/>
    </source>
</evidence>
<dbReference type="Gene3D" id="1.25.40.10">
    <property type="entry name" value="Tetratricopeptide repeat domain"/>
    <property type="match status" value="1"/>
</dbReference>
<evidence type="ECO:0000313" key="4">
    <source>
        <dbReference type="EMBL" id="CAK9090871.1"/>
    </source>
</evidence>
<dbReference type="SUPFAM" id="SSF48452">
    <property type="entry name" value="TPR-like"/>
    <property type="match status" value="1"/>
</dbReference>
<gene>
    <name evidence="4" type="ORF">SCF082_LOCUS42845</name>
</gene>
<evidence type="ECO:0000313" key="5">
    <source>
        <dbReference type="Proteomes" id="UP001642464"/>
    </source>
</evidence>
<evidence type="ECO:0008006" key="6">
    <source>
        <dbReference type="Google" id="ProtNLM"/>
    </source>
</evidence>
<feature type="repeat" description="TPR" evidence="3">
    <location>
        <begin position="113"/>
        <end position="146"/>
    </location>
</feature>
<dbReference type="InterPro" id="IPR019734">
    <property type="entry name" value="TPR_rpt"/>
</dbReference>
<protein>
    <recommendedName>
        <fullName evidence="6">Tetratricopeptide repeat protein</fullName>
    </recommendedName>
</protein>
<organism evidence="4 5">
    <name type="scientific">Durusdinium trenchii</name>
    <dbReference type="NCBI Taxonomy" id="1381693"/>
    <lineage>
        <taxon>Eukaryota</taxon>
        <taxon>Sar</taxon>
        <taxon>Alveolata</taxon>
        <taxon>Dinophyceae</taxon>
        <taxon>Suessiales</taxon>
        <taxon>Symbiodiniaceae</taxon>
        <taxon>Durusdinium</taxon>
    </lineage>
</organism>
<feature type="repeat" description="TPR" evidence="3">
    <location>
        <begin position="147"/>
        <end position="180"/>
    </location>
</feature>
<dbReference type="Pfam" id="PF13432">
    <property type="entry name" value="TPR_16"/>
    <property type="match status" value="2"/>
</dbReference>